<accession>A0A921AU96</accession>
<dbReference type="Proteomes" id="UP000698963">
    <property type="component" value="Unassembled WGS sequence"/>
</dbReference>
<proteinExistence type="predicted"/>
<evidence type="ECO:0000256" key="1">
    <source>
        <dbReference type="ARBA" id="ARBA00022801"/>
    </source>
</evidence>
<dbReference type="Pfam" id="PF01979">
    <property type="entry name" value="Amidohydro_1"/>
    <property type="match status" value="1"/>
</dbReference>
<reference evidence="3" key="2">
    <citation type="submission" date="2021-09" db="EMBL/GenBank/DDBJ databases">
        <authorList>
            <person name="Gilroy R."/>
        </authorList>
    </citation>
    <scope>NUCLEOTIDE SEQUENCE</scope>
    <source>
        <strain evidence="3">ChiGjej2B2-19336</strain>
    </source>
</reference>
<evidence type="ECO:0000313" key="3">
    <source>
        <dbReference type="EMBL" id="HJD96219.1"/>
    </source>
</evidence>
<dbReference type="InterPro" id="IPR050287">
    <property type="entry name" value="MTA/SAH_deaminase"/>
</dbReference>
<gene>
    <name evidence="3" type="ORF">K8W16_01035</name>
</gene>
<feature type="domain" description="Amidohydrolase-related" evidence="2">
    <location>
        <begin position="56"/>
        <end position="412"/>
    </location>
</feature>
<organism evidence="3 4">
    <name type="scientific">Mailhella massiliensis</name>
    <dbReference type="NCBI Taxonomy" id="1903261"/>
    <lineage>
        <taxon>Bacteria</taxon>
        <taxon>Pseudomonadati</taxon>
        <taxon>Thermodesulfobacteriota</taxon>
        <taxon>Desulfovibrionia</taxon>
        <taxon>Desulfovibrionales</taxon>
        <taxon>Desulfovibrionaceae</taxon>
        <taxon>Mailhella</taxon>
    </lineage>
</organism>
<dbReference type="InterPro" id="IPR011059">
    <property type="entry name" value="Metal-dep_hydrolase_composite"/>
</dbReference>
<comment type="caution">
    <text evidence="3">The sequence shown here is derived from an EMBL/GenBank/DDBJ whole genome shotgun (WGS) entry which is preliminary data.</text>
</comment>
<dbReference type="AlphaFoldDB" id="A0A921AU96"/>
<dbReference type="SUPFAM" id="SSF51556">
    <property type="entry name" value="Metallo-dependent hydrolases"/>
    <property type="match status" value="1"/>
</dbReference>
<sequence length="450" mass="49302">MKILLRGGTAVTMDGERRVLCADILVEDDHIVSITPHEETFRPEEGVEVVDVRGKVVIPGLVQAHMHVTQALFRGLCDDFSLMNWLQRRTWPLEAAHTAKSNAASARLAAMELIRSGTTSLIDMGTTLHEDAVFEVMAETGLRGLFGKCMMDRGEGLPALMKEDTAACLKETERLVRRWHMAERGRLRYAVAPRFVPSCSEKLLASARDMARQNGLRLHTHASENLGEIALVEKLCRERNVRYLDRIGYTGEDVILAHCIWLDEEEKNILAGTGTHVAHCPSSNLKLASGIAPVTELAALGANVGIGLDGAHNHMDALEEVRRASLLQKALTHDPKALPAMQALEIATLGGAAALGQENELGSLEPGKKADLVVLDMDMPHSLPSGGRDVVQRVVYQATHENVLHTMADGKFLYRDRAFLTLDAASTLREAEEECSALMRRAGLRPLLCP</sequence>
<dbReference type="GO" id="GO:0016810">
    <property type="term" value="F:hydrolase activity, acting on carbon-nitrogen (but not peptide) bonds"/>
    <property type="evidence" value="ECO:0007669"/>
    <property type="project" value="InterPro"/>
</dbReference>
<dbReference type="SUPFAM" id="SSF51338">
    <property type="entry name" value="Composite domain of metallo-dependent hydrolases"/>
    <property type="match status" value="1"/>
</dbReference>
<dbReference type="PANTHER" id="PTHR43794:SF11">
    <property type="entry name" value="AMIDOHYDROLASE-RELATED DOMAIN-CONTAINING PROTEIN"/>
    <property type="match status" value="1"/>
</dbReference>
<dbReference type="InterPro" id="IPR006680">
    <property type="entry name" value="Amidohydro-rel"/>
</dbReference>
<dbReference type="EMBL" id="DYZA01000020">
    <property type="protein sequence ID" value="HJD96219.1"/>
    <property type="molecule type" value="Genomic_DNA"/>
</dbReference>
<dbReference type="Gene3D" id="2.30.40.10">
    <property type="entry name" value="Urease, subunit C, domain 1"/>
    <property type="match status" value="1"/>
</dbReference>
<dbReference type="PANTHER" id="PTHR43794">
    <property type="entry name" value="AMINOHYDROLASE SSNA-RELATED"/>
    <property type="match status" value="1"/>
</dbReference>
<name>A0A921AU96_9BACT</name>
<dbReference type="CDD" id="cd01298">
    <property type="entry name" value="ATZ_TRZ_like"/>
    <property type="match status" value="1"/>
</dbReference>
<dbReference type="InterPro" id="IPR032466">
    <property type="entry name" value="Metal_Hydrolase"/>
</dbReference>
<protein>
    <submittedName>
        <fullName evidence="3">5'-deoxyadenosine deaminase</fullName>
    </submittedName>
</protein>
<dbReference type="RefSeq" id="WP_304120401.1">
    <property type="nucleotide sequence ID" value="NZ_DYZA01000020.1"/>
</dbReference>
<evidence type="ECO:0000259" key="2">
    <source>
        <dbReference type="Pfam" id="PF01979"/>
    </source>
</evidence>
<reference evidence="3" key="1">
    <citation type="journal article" date="2021" name="PeerJ">
        <title>Extensive microbial diversity within the chicken gut microbiome revealed by metagenomics and culture.</title>
        <authorList>
            <person name="Gilroy R."/>
            <person name="Ravi A."/>
            <person name="Getino M."/>
            <person name="Pursley I."/>
            <person name="Horton D.L."/>
            <person name="Alikhan N.F."/>
            <person name="Baker D."/>
            <person name="Gharbi K."/>
            <person name="Hall N."/>
            <person name="Watson M."/>
            <person name="Adriaenssens E.M."/>
            <person name="Foster-Nyarko E."/>
            <person name="Jarju S."/>
            <person name="Secka A."/>
            <person name="Antonio M."/>
            <person name="Oren A."/>
            <person name="Chaudhuri R.R."/>
            <person name="La Ragione R."/>
            <person name="Hildebrand F."/>
            <person name="Pallen M.J."/>
        </authorList>
    </citation>
    <scope>NUCLEOTIDE SEQUENCE</scope>
    <source>
        <strain evidence="3">ChiGjej2B2-19336</strain>
    </source>
</reference>
<dbReference type="Gene3D" id="3.20.20.140">
    <property type="entry name" value="Metal-dependent hydrolases"/>
    <property type="match status" value="1"/>
</dbReference>
<dbReference type="NCBIfam" id="NF005557">
    <property type="entry name" value="PRK07228.1"/>
    <property type="match status" value="1"/>
</dbReference>
<evidence type="ECO:0000313" key="4">
    <source>
        <dbReference type="Proteomes" id="UP000698963"/>
    </source>
</evidence>
<keyword evidence="1" id="KW-0378">Hydrolase</keyword>